<evidence type="ECO:0000256" key="1">
    <source>
        <dbReference type="SAM" id="MobiDB-lite"/>
    </source>
</evidence>
<proteinExistence type="predicted"/>
<feature type="compositionally biased region" description="Polar residues" evidence="1">
    <location>
        <begin position="310"/>
        <end position="346"/>
    </location>
</feature>
<gene>
    <name evidence="2" type="ORF">Tco_1032003</name>
</gene>
<keyword evidence="3" id="KW-1185">Reference proteome</keyword>
<evidence type="ECO:0000313" key="3">
    <source>
        <dbReference type="Proteomes" id="UP001151760"/>
    </source>
</evidence>
<protein>
    <recommendedName>
        <fullName evidence="4">ARID DNA-binding domain-containing protein</fullName>
    </recommendedName>
</protein>
<name>A0ABQ5GCN0_9ASTR</name>
<dbReference type="EMBL" id="BQNB010018284">
    <property type="protein sequence ID" value="GJT72717.1"/>
    <property type="molecule type" value="Genomic_DNA"/>
</dbReference>
<accession>A0ABQ5GCN0</accession>
<reference evidence="2" key="1">
    <citation type="journal article" date="2022" name="Int. J. Mol. Sci.">
        <title>Draft Genome of Tanacetum Coccineum: Genomic Comparison of Closely Related Tanacetum-Family Plants.</title>
        <authorList>
            <person name="Yamashiro T."/>
            <person name="Shiraishi A."/>
            <person name="Nakayama K."/>
            <person name="Satake H."/>
        </authorList>
    </citation>
    <scope>NUCLEOTIDE SEQUENCE</scope>
</reference>
<feature type="region of interest" description="Disordered" evidence="1">
    <location>
        <begin position="296"/>
        <end position="346"/>
    </location>
</feature>
<reference evidence="2" key="2">
    <citation type="submission" date="2022-01" db="EMBL/GenBank/DDBJ databases">
        <authorList>
            <person name="Yamashiro T."/>
            <person name="Shiraishi A."/>
            <person name="Satake H."/>
            <person name="Nakayama K."/>
        </authorList>
    </citation>
    <scope>NUCLEOTIDE SEQUENCE</scope>
</reference>
<comment type="caution">
    <text evidence="2">The sequence shown here is derived from an EMBL/GenBank/DDBJ whole genome shotgun (WGS) entry which is preliminary data.</text>
</comment>
<organism evidence="2 3">
    <name type="scientific">Tanacetum coccineum</name>
    <dbReference type="NCBI Taxonomy" id="301880"/>
    <lineage>
        <taxon>Eukaryota</taxon>
        <taxon>Viridiplantae</taxon>
        <taxon>Streptophyta</taxon>
        <taxon>Embryophyta</taxon>
        <taxon>Tracheophyta</taxon>
        <taxon>Spermatophyta</taxon>
        <taxon>Magnoliopsida</taxon>
        <taxon>eudicotyledons</taxon>
        <taxon>Gunneridae</taxon>
        <taxon>Pentapetalae</taxon>
        <taxon>asterids</taxon>
        <taxon>campanulids</taxon>
        <taxon>Asterales</taxon>
        <taxon>Asteraceae</taxon>
        <taxon>Asteroideae</taxon>
        <taxon>Anthemideae</taxon>
        <taxon>Anthemidinae</taxon>
        <taxon>Tanacetum</taxon>
    </lineage>
</organism>
<dbReference type="Proteomes" id="UP001151760">
    <property type="component" value="Unassembled WGS sequence"/>
</dbReference>
<evidence type="ECO:0000313" key="2">
    <source>
        <dbReference type="EMBL" id="GJT72717.1"/>
    </source>
</evidence>
<evidence type="ECO:0008006" key="4">
    <source>
        <dbReference type="Google" id="ProtNLM"/>
    </source>
</evidence>
<sequence>MDNKDEDMPMKTDTRNLARGKMEGFKTTKPIVMLKYPESIHFSTTCMIRGTDVANWDDIWYVSNQIDKHVCYKLDTFCNIKEDFSVTKLENQMKFLFTYDLLEKQGFEVKYDGNRCTLSYIFNNKEIQIFDEDKMRTMQNKYLEDYFESITKKDEDLEQDLVRIKGNLYSTKVQTFNEFVAFLNLIKHDDVVNQEWDFFRNRFNKIMGMSRGNEEEIKKCYINYIDVLTSHFNTARAPQQGCKNTFVESAWKAEDKDRDCLGPHQWDFGENGAPMTRPAVLRGKKTLEHFDVKLEDTRDSQEQPILPHSTKGQNLQEMYSRPSTSRMQGEEGSSTSSTCDDFTIIT</sequence>